<dbReference type="EMBL" id="PCVM01000012">
    <property type="protein sequence ID" value="PIQ73786.1"/>
    <property type="molecule type" value="Genomic_DNA"/>
</dbReference>
<protein>
    <submittedName>
        <fullName evidence="2">Uncharacterized protein</fullName>
    </submittedName>
</protein>
<proteinExistence type="predicted"/>
<evidence type="ECO:0000256" key="1">
    <source>
        <dbReference type="SAM" id="MobiDB-lite"/>
    </source>
</evidence>
<evidence type="ECO:0000313" key="2">
    <source>
        <dbReference type="EMBL" id="PIQ73786.1"/>
    </source>
</evidence>
<sequence>MKKQNNNKKSIVRESLENVYEFGRDTAKQAGIEIVNTINPFSELFTNPTSEERKKGNNNFTDIDFDKLNNSYKQHDSPELDQIRQQLGVGESNDPNEKKMHLDYHRRVKREEEEVYLKKEQEEEEKERDEALAEQEKQQAEEEQAKQQGAASPKGKVRRSIMGSKGSQKSSSELPPEFQPGAGKQ</sequence>
<accession>A0A2M6IV39</accession>
<organism evidence="2 3">
    <name type="scientific">Candidatus Roizmanbacteria bacterium CG11_big_fil_rev_8_21_14_0_20_36_8</name>
    <dbReference type="NCBI Taxonomy" id="1974856"/>
    <lineage>
        <taxon>Bacteria</taxon>
        <taxon>Candidatus Roizmaniibacteriota</taxon>
    </lineage>
</organism>
<feature type="compositionally biased region" description="Basic and acidic residues" evidence="1">
    <location>
        <begin position="73"/>
        <end position="82"/>
    </location>
</feature>
<dbReference type="AlphaFoldDB" id="A0A2M6IV39"/>
<gene>
    <name evidence="2" type="ORF">COV58_00610</name>
</gene>
<dbReference type="Proteomes" id="UP000231056">
    <property type="component" value="Unassembled WGS sequence"/>
</dbReference>
<evidence type="ECO:0000313" key="3">
    <source>
        <dbReference type="Proteomes" id="UP000231056"/>
    </source>
</evidence>
<feature type="compositionally biased region" description="Basic and acidic residues" evidence="1">
    <location>
        <begin position="95"/>
        <end position="121"/>
    </location>
</feature>
<feature type="region of interest" description="Disordered" evidence="1">
    <location>
        <begin position="43"/>
        <end position="185"/>
    </location>
</feature>
<reference evidence="2 3" key="1">
    <citation type="submission" date="2017-09" db="EMBL/GenBank/DDBJ databases">
        <title>Depth-based differentiation of microbial function through sediment-hosted aquifers and enrichment of novel symbionts in the deep terrestrial subsurface.</title>
        <authorList>
            <person name="Probst A.J."/>
            <person name="Ladd B."/>
            <person name="Jarett J.K."/>
            <person name="Geller-Mcgrath D.E."/>
            <person name="Sieber C.M."/>
            <person name="Emerson J.B."/>
            <person name="Anantharaman K."/>
            <person name="Thomas B.C."/>
            <person name="Malmstrom R."/>
            <person name="Stieglmeier M."/>
            <person name="Klingl A."/>
            <person name="Woyke T."/>
            <person name="Ryan C.M."/>
            <person name="Banfield J.F."/>
        </authorList>
    </citation>
    <scope>NUCLEOTIDE SEQUENCE [LARGE SCALE GENOMIC DNA]</scope>
    <source>
        <strain evidence="2">CG11_big_fil_rev_8_21_14_0_20_36_8</strain>
    </source>
</reference>
<name>A0A2M6IV39_9BACT</name>
<feature type="compositionally biased region" description="Basic and acidic residues" evidence="1">
    <location>
        <begin position="128"/>
        <end position="145"/>
    </location>
</feature>
<comment type="caution">
    <text evidence="2">The sequence shown here is derived from an EMBL/GenBank/DDBJ whole genome shotgun (WGS) entry which is preliminary data.</text>
</comment>